<evidence type="ECO:0000256" key="1">
    <source>
        <dbReference type="SAM" id="SignalP"/>
    </source>
</evidence>
<proteinExistence type="predicted"/>
<evidence type="ECO:0000313" key="2">
    <source>
        <dbReference type="EMBL" id="RRJ22787.1"/>
    </source>
</evidence>
<protein>
    <submittedName>
        <fullName evidence="2">Uncharacterized protein</fullName>
    </submittedName>
</protein>
<comment type="caution">
    <text evidence="2">The sequence shown here is derived from an EMBL/GenBank/DDBJ whole genome shotgun (WGS) entry which is preliminary data.</text>
</comment>
<name>A0A3P3QNG8_9GAMM</name>
<keyword evidence="3" id="KW-1185">Reference proteome</keyword>
<dbReference type="OrthoDB" id="8703681at2"/>
<evidence type="ECO:0000313" key="3">
    <source>
        <dbReference type="Proteomes" id="UP000276260"/>
    </source>
</evidence>
<keyword evidence="1" id="KW-0732">Signal</keyword>
<feature type="signal peptide" evidence="1">
    <location>
        <begin position="1"/>
        <end position="18"/>
    </location>
</feature>
<dbReference type="EMBL" id="RRCF01000001">
    <property type="protein sequence ID" value="RRJ22787.1"/>
    <property type="molecule type" value="Genomic_DNA"/>
</dbReference>
<reference evidence="2 3" key="1">
    <citation type="submission" date="2018-11" db="EMBL/GenBank/DDBJ databases">
        <title>Draft genome analysis of Rheinheimera mesophila isolated from an industrial waste site.</title>
        <authorList>
            <person name="Yu Q."/>
            <person name="Qi Y."/>
            <person name="Zhang H."/>
            <person name="Lu Y."/>
            <person name="Pu J."/>
        </authorList>
    </citation>
    <scope>NUCLEOTIDE SEQUENCE [LARGE SCALE GENOMIC DNA]</scope>
    <source>
        <strain evidence="2 3">IITR13</strain>
    </source>
</reference>
<sequence length="139" mass="15487">MKKTLTLSLLVLSLTGCATVPADKDNLTTQLDGPLAQLQLDTRQLQMRLERLTENKGCEQDNQCKVIGIGARPCGGPDQYLIYSTLHTDEKMLSYTSERYQKLKKQQNEKLGLMSTCQMMLPPVSACIEHKCAIGNPSR</sequence>
<dbReference type="PROSITE" id="PS51257">
    <property type="entry name" value="PROKAR_LIPOPROTEIN"/>
    <property type="match status" value="1"/>
</dbReference>
<feature type="chain" id="PRO_5018665861" evidence="1">
    <location>
        <begin position="19"/>
        <end position="139"/>
    </location>
</feature>
<dbReference type="AlphaFoldDB" id="A0A3P3QNG8"/>
<organism evidence="2 3">
    <name type="scientific">Rheinheimera mesophila</name>
    <dbReference type="NCBI Taxonomy" id="1547515"/>
    <lineage>
        <taxon>Bacteria</taxon>
        <taxon>Pseudomonadati</taxon>
        <taxon>Pseudomonadota</taxon>
        <taxon>Gammaproteobacteria</taxon>
        <taxon>Chromatiales</taxon>
        <taxon>Chromatiaceae</taxon>
        <taxon>Rheinheimera</taxon>
    </lineage>
</organism>
<dbReference type="Proteomes" id="UP000276260">
    <property type="component" value="Unassembled WGS sequence"/>
</dbReference>
<dbReference type="RefSeq" id="WP_046520142.1">
    <property type="nucleotide sequence ID" value="NZ_LAVS01000026.1"/>
</dbReference>
<gene>
    <name evidence="2" type="ORF">EIK76_01490</name>
</gene>
<accession>A0A3P3QNG8</accession>